<reference evidence="2 3" key="1">
    <citation type="journal article" date="2016" name="Nat. Commun.">
        <title>Thousands of microbial genomes shed light on interconnected biogeochemical processes in an aquifer system.</title>
        <authorList>
            <person name="Anantharaman K."/>
            <person name="Brown C.T."/>
            <person name="Hug L.A."/>
            <person name="Sharon I."/>
            <person name="Castelle C.J."/>
            <person name="Probst A.J."/>
            <person name="Thomas B.C."/>
            <person name="Singh A."/>
            <person name="Wilkins M.J."/>
            <person name="Karaoz U."/>
            <person name="Brodie E.L."/>
            <person name="Williams K.H."/>
            <person name="Hubbard S.S."/>
            <person name="Banfield J.F."/>
        </authorList>
    </citation>
    <scope>NUCLEOTIDE SEQUENCE [LARGE SCALE GENOMIC DNA]</scope>
</reference>
<keyword evidence="1" id="KW-1133">Transmembrane helix</keyword>
<sequence length="96" mass="10373">MINPGFGLSTITHVAIVFAVKAGNFIGPKKREKTASKKMRLARKIFSAFLIAGIVELVFFSVVGTASLAVYAAVESNRSNYAVVKNVISNLEKNIK</sequence>
<comment type="caution">
    <text evidence="2">The sequence shown here is derived from an EMBL/GenBank/DDBJ whole genome shotgun (WGS) entry which is preliminary data.</text>
</comment>
<protein>
    <submittedName>
        <fullName evidence="2">Uncharacterized protein</fullName>
    </submittedName>
</protein>
<name>A0A1G2J987_9BACT</name>
<gene>
    <name evidence="2" type="ORF">A2401_00375</name>
</gene>
<dbReference type="STRING" id="1802229.A2401_00375"/>
<dbReference type="EMBL" id="MHPP01000030">
    <property type="protein sequence ID" value="OGZ83655.1"/>
    <property type="molecule type" value="Genomic_DNA"/>
</dbReference>
<feature type="transmembrane region" description="Helical" evidence="1">
    <location>
        <begin position="48"/>
        <end position="74"/>
    </location>
</feature>
<evidence type="ECO:0000313" key="3">
    <source>
        <dbReference type="Proteomes" id="UP000177751"/>
    </source>
</evidence>
<organism evidence="2 3">
    <name type="scientific">Candidatus Staskawiczbacteria bacterium RIFOXYC1_FULL_38_18</name>
    <dbReference type="NCBI Taxonomy" id="1802229"/>
    <lineage>
        <taxon>Bacteria</taxon>
        <taxon>Candidatus Staskawicziibacteriota</taxon>
    </lineage>
</organism>
<evidence type="ECO:0000313" key="2">
    <source>
        <dbReference type="EMBL" id="OGZ83655.1"/>
    </source>
</evidence>
<keyword evidence="1" id="KW-0472">Membrane</keyword>
<dbReference type="AlphaFoldDB" id="A0A1G2J987"/>
<dbReference type="Proteomes" id="UP000177751">
    <property type="component" value="Unassembled WGS sequence"/>
</dbReference>
<feature type="transmembrane region" description="Helical" evidence="1">
    <location>
        <begin position="6"/>
        <end position="27"/>
    </location>
</feature>
<evidence type="ECO:0000256" key="1">
    <source>
        <dbReference type="SAM" id="Phobius"/>
    </source>
</evidence>
<proteinExistence type="predicted"/>
<keyword evidence="1" id="KW-0812">Transmembrane</keyword>
<accession>A0A1G2J987</accession>